<name>A0A2G1VQ22_9FLAO</name>
<sequence>MELDKIEKLLQLYFEGETSLEQEAQLQNYFTSDKVAAHLEEYKPLFAAFAVAREGSFNRTLELPEDKPKRYWIPIAASILLCVGLFLTFNNQSASEQDLGTYKDPEVAALKTKQALFMMGNFVNKSTGNLNKLDAFEETTKQILK</sequence>
<dbReference type="Proteomes" id="UP000229433">
    <property type="component" value="Unassembled WGS sequence"/>
</dbReference>
<dbReference type="EMBL" id="NQXA01000010">
    <property type="protein sequence ID" value="PHQ28878.1"/>
    <property type="molecule type" value="Genomic_DNA"/>
</dbReference>
<keyword evidence="2" id="KW-1185">Reference proteome</keyword>
<evidence type="ECO:0000313" key="2">
    <source>
        <dbReference type="Proteomes" id="UP000229433"/>
    </source>
</evidence>
<accession>A0A2G1VQ22</accession>
<reference evidence="1 2" key="1">
    <citation type="submission" date="2017-08" db="EMBL/GenBank/DDBJ databases">
        <title>The whole genome shortgun sequences of strain Leeuwenhoekiella nanhaiensis G18 from the South China Sea.</title>
        <authorList>
            <person name="Liu Q."/>
        </authorList>
    </citation>
    <scope>NUCLEOTIDE SEQUENCE [LARGE SCALE GENOMIC DNA]</scope>
    <source>
        <strain evidence="1 2">G18</strain>
    </source>
</reference>
<organism evidence="1 2">
    <name type="scientific">Leeuwenhoekiella nanhaiensis</name>
    <dbReference type="NCBI Taxonomy" id="1655491"/>
    <lineage>
        <taxon>Bacteria</taxon>
        <taxon>Pseudomonadati</taxon>
        <taxon>Bacteroidota</taxon>
        <taxon>Flavobacteriia</taxon>
        <taxon>Flavobacteriales</taxon>
        <taxon>Flavobacteriaceae</taxon>
        <taxon>Leeuwenhoekiella</taxon>
    </lineage>
</organism>
<dbReference type="AlphaFoldDB" id="A0A2G1VQ22"/>
<dbReference type="RefSeq" id="WP_099646493.1">
    <property type="nucleotide sequence ID" value="NZ_KZ319292.1"/>
</dbReference>
<protein>
    <submittedName>
        <fullName evidence="1">Uncharacterized protein</fullName>
    </submittedName>
</protein>
<gene>
    <name evidence="1" type="ORF">CJ305_11830</name>
</gene>
<proteinExistence type="predicted"/>
<comment type="caution">
    <text evidence="1">The sequence shown here is derived from an EMBL/GenBank/DDBJ whole genome shotgun (WGS) entry which is preliminary data.</text>
</comment>
<evidence type="ECO:0000313" key="1">
    <source>
        <dbReference type="EMBL" id="PHQ28878.1"/>
    </source>
</evidence>
<dbReference type="OrthoDB" id="1098521at2"/>